<reference evidence="2 3" key="1">
    <citation type="submission" date="2015-09" db="EMBL/GenBank/DDBJ databases">
        <authorList>
            <consortium name="Pathogen Informatics"/>
        </authorList>
    </citation>
    <scope>NUCLEOTIDE SEQUENCE [LARGE SCALE GENOMIC DNA]</scope>
    <source>
        <strain evidence="2 3">2789STDY5834875</strain>
    </source>
</reference>
<protein>
    <submittedName>
        <fullName evidence="2">Uncharacterized protein</fullName>
    </submittedName>
</protein>
<evidence type="ECO:0000313" key="2">
    <source>
        <dbReference type="EMBL" id="CUQ78406.1"/>
    </source>
</evidence>
<dbReference type="Proteomes" id="UP000095621">
    <property type="component" value="Unassembled WGS sequence"/>
</dbReference>
<dbReference type="PANTHER" id="PTHR39431:SF1">
    <property type="entry name" value="FRPA_C-RELATED PROTEIN"/>
    <property type="match status" value="1"/>
</dbReference>
<dbReference type="OrthoDB" id="1676884at2"/>
<dbReference type="EMBL" id="CZBU01000004">
    <property type="protein sequence ID" value="CUQ78406.1"/>
    <property type="molecule type" value="Genomic_DNA"/>
</dbReference>
<accession>A0A174Z2M6</accession>
<dbReference type="RefSeq" id="WP_055215965.1">
    <property type="nucleotide sequence ID" value="NZ_CZBU01000004.1"/>
</dbReference>
<dbReference type="AlphaFoldDB" id="A0A174Z2M6"/>
<evidence type="ECO:0000256" key="1">
    <source>
        <dbReference type="SAM" id="MobiDB-lite"/>
    </source>
</evidence>
<sequence length="400" mass="44208">MIIADSNMSMSSRRHYSQKVSSDMVAAGSSGNSFSFGMSQARSSLSQKESYFSNSSDSPDRKYDDMFLMMPLYNRSGRLNVPDDSSKTDLAGEESPEGTEALTPAYNKASLVSMRQNVSFSYTEITRKVYMSLLDFIQSLSFRGMFHDTDSLSCNSVSDTSSSDKASKTLSITNQISPTVWTVRTRYSSTYEEKESTSFSTTGTVKTADGRELNFNLDMTMSRRYMEEHSIEFVSSFDTVLTDPLVINLRCNPVSISDKSFSFDIDCDGKDETIAQMNPESGFLALDKNSDGIINDGSELFGTKTGNGFSELAEYDSDGNGWIDENDEVYDQLKVWVKDENGKDTLLSLKEANVGAICLGSSKTTFHVTDDDNNLKAKVRSSGMYLHEDGSAGSVQQVDF</sequence>
<dbReference type="PANTHER" id="PTHR39431">
    <property type="entry name" value="FRPA/C-RELATED PROTEIN"/>
    <property type="match status" value="1"/>
</dbReference>
<evidence type="ECO:0000313" key="3">
    <source>
        <dbReference type="Proteomes" id="UP000095621"/>
    </source>
</evidence>
<name>A0A174Z2M6_9FIRM</name>
<feature type="region of interest" description="Disordered" evidence="1">
    <location>
        <begin position="78"/>
        <end position="101"/>
    </location>
</feature>
<proteinExistence type="predicted"/>
<gene>
    <name evidence="2" type="ORF">ERS852490_02060</name>
</gene>
<organism evidence="2 3">
    <name type="scientific">Lachnospira eligens</name>
    <dbReference type="NCBI Taxonomy" id="39485"/>
    <lineage>
        <taxon>Bacteria</taxon>
        <taxon>Bacillati</taxon>
        <taxon>Bacillota</taxon>
        <taxon>Clostridia</taxon>
        <taxon>Lachnospirales</taxon>
        <taxon>Lachnospiraceae</taxon>
        <taxon>Lachnospira</taxon>
    </lineage>
</organism>